<protein>
    <recommendedName>
        <fullName evidence="4">DUF2470 domain-containing protein</fullName>
    </recommendedName>
</protein>
<evidence type="ECO:0000313" key="2">
    <source>
        <dbReference type="EMBL" id="KAI3431443.1"/>
    </source>
</evidence>
<dbReference type="Gene3D" id="2.30.110.10">
    <property type="entry name" value="Electron Transport, Fmn-binding Protein, Chain A"/>
    <property type="match status" value="1"/>
</dbReference>
<dbReference type="Proteomes" id="UP001055712">
    <property type="component" value="Unassembled WGS sequence"/>
</dbReference>
<evidence type="ECO:0000313" key="3">
    <source>
        <dbReference type="Proteomes" id="UP001055712"/>
    </source>
</evidence>
<keyword evidence="3" id="KW-1185">Reference proteome</keyword>
<accession>A0A9D4TPS9</accession>
<sequence length="338" mass="36302">MLATGLRSPLLRRLSSPTTFAVSPGWRAAAFTHDARQPPPPSPPRPPQEGDDAERAATLPTEQLAKALLAGNARAQLTTVAAGVTAADDSKVSSSIVSYCSVRGEAPLVFLTKQDGQHLANITESPKASLATGHVSPPWFVQQLRGTGWLPRRVALLGDLQPLPPAEVKFELDQARKACKLAPGLAALLPAEEQRSELLAFRLTSIKQCVYVDATGWQHAVDSEDLHGSIVDPLALPQHDLLAAVNQSPQWRQQLQLFAAAYLGVSCSAVLLSEADRLGFSLLGAPLEAATSADGEVPRQAQRWRQFRIGSSRELKNAEAFMSLLEQMKQEVHAAAAQ</sequence>
<feature type="region of interest" description="Disordered" evidence="1">
    <location>
        <begin position="26"/>
        <end position="54"/>
    </location>
</feature>
<dbReference type="PANTHER" id="PTHR37375">
    <property type="entry name" value="EXPRESSED PROTEIN"/>
    <property type="match status" value="1"/>
</dbReference>
<organism evidence="2 3">
    <name type="scientific">Chlorella vulgaris</name>
    <name type="common">Green alga</name>
    <dbReference type="NCBI Taxonomy" id="3077"/>
    <lineage>
        <taxon>Eukaryota</taxon>
        <taxon>Viridiplantae</taxon>
        <taxon>Chlorophyta</taxon>
        <taxon>core chlorophytes</taxon>
        <taxon>Trebouxiophyceae</taxon>
        <taxon>Chlorellales</taxon>
        <taxon>Chlorellaceae</taxon>
        <taxon>Chlorella clade</taxon>
        <taxon>Chlorella</taxon>
    </lineage>
</organism>
<reference evidence="2" key="2">
    <citation type="submission" date="2020-11" db="EMBL/GenBank/DDBJ databases">
        <authorList>
            <person name="Cecchin M."/>
            <person name="Marcolungo L."/>
            <person name="Rossato M."/>
            <person name="Girolomoni L."/>
            <person name="Cosentino E."/>
            <person name="Cuine S."/>
            <person name="Li-Beisson Y."/>
            <person name="Delledonne M."/>
            <person name="Ballottari M."/>
        </authorList>
    </citation>
    <scope>NUCLEOTIDE SEQUENCE</scope>
    <source>
        <strain evidence="2">211/11P</strain>
        <tissue evidence="2">Whole cell</tissue>
    </source>
</reference>
<proteinExistence type="predicted"/>
<feature type="compositionally biased region" description="Pro residues" evidence="1">
    <location>
        <begin position="37"/>
        <end position="47"/>
    </location>
</feature>
<evidence type="ECO:0000256" key="1">
    <source>
        <dbReference type="SAM" id="MobiDB-lite"/>
    </source>
</evidence>
<dbReference type="EMBL" id="SIDB01000006">
    <property type="protein sequence ID" value="KAI3431443.1"/>
    <property type="molecule type" value="Genomic_DNA"/>
</dbReference>
<evidence type="ECO:0008006" key="4">
    <source>
        <dbReference type="Google" id="ProtNLM"/>
    </source>
</evidence>
<dbReference type="OrthoDB" id="509644at2759"/>
<dbReference type="PANTHER" id="PTHR37375:SF1">
    <property type="entry name" value="DUF2470 DOMAIN-CONTAINING PROTEIN"/>
    <property type="match status" value="1"/>
</dbReference>
<comment type="caution">
    <text evidence="2">The sequence shown here is derived from an EMBL/GenBank/DDBJ whole genome shotgun (WGS) entry which is preliminary data.</text>
</comment>
<reference evidence="2" key="1">
    <citation type="journal article" date="2019" name="Plant J.">
        <title>Chlorella vulgaris genome assembly and annotation reveals the molecular basis for metabolic acclimation to high light conditions.</title>
        <authorList>
            <person name="Cecchin M."/>
            <person name="Marcolungo L."/>
            <person name="Rossato M."/>
            <person name="Girolomoni L."/>
            <person name="Cosentino E."/>
            <person name="Cuine S."/>
            <person name="Li-Beisson Y."/>
            <person name="Delledonne M."/>
            <person name="Ballottari M."/>
        </authorList>
    </citation>
    <scope>NUCLEOTIDE SEQUENCE</scope>
    <source>
        <strain evidence="2">211/11P</strain>
    </source>
</reference>
<dbReference type="AlphaFoldDB" id="A0A9D4TPS9"/>
<name>A0A9D4TPS9_CHLVU</name>
<dbReference type="SUPFAM" id="SSF50475">
    <property type="entry name" value="FMN-binding split barrel"/>
    <property type="match status" value="1"/>
</dbReference>
<dbReference type="InterPro" id="IPR012349">
    <property type="entry name" value="Split_barrel_FMN-bd"/>
</dbReference>
<gene>
    <name evidence="2" type="ORF">D9Q98_004495</name>
</gene>